<feature type="domain" description="PIN" evidence="6">
    <location>
        <begin position="7"/>
        <end position="116"/>
    </location>
</feature>
<dbReference type="InterPro" id="IPR002716">
    <property type="entry name" value="PIN_dom"/>
</dbReference>
<dbReference type="SUPFAM" id="SSF88723">
    <property type="entry name" value="PIN domain-like"/>
    <property type="match status" value="1"/>
</dbReference>
<sequence length="136" mass="14814">MSAANAFLDTNVLLYLLSEDAAKADRAENLLADGGVISVQVLNEFAAVASRKLGLSWPEIRELLETAQSLCRIEPLTVATHERGLAIAERYGFSVYDSLIVCSALLAGCRVLWTEDLQDGQRIDDQLTVKNPFATS</sequence>
<dbReference type="GO" id="GO:0004540">
    <property type="term" value="F:RNA nuclease activity"/>
    <property type="evidence" value="ECO:0007669"/>
    <property type="project" value="InterPro"/>
</dbReference>
<dbReference type="InterPro" id="IPR029060">
    <property type="entry name" value="PIN-like_dom_sf"/>
</dbReference>
<comment type="function">
    <text evidence="5">Toxic component of a toxin-antitoxin (TA) system. An RNase.</text>
</comment>
<evidence type="ECO:0000259" key="6">
    <source>
        <dbReference type="Pfam" id="PF01850"/>
    </source>
</evidence>
<dbReference type="InterPro" id="IPR022907">
    <property type="entry name" value="VapC_family"/>
</dbReference>
<evidence type="ECO:0000256" key="3">
    <source>
        <dbReference type="ARBA" id="ARBA00022723"/>
    </source>
</evidence>
<dbReference type="Gene3D" id="3.40.50.1010">
    <property type="entry name" value="5'-nuclease"/>
    <property type="match status" value="1"/>
</dbReference>
<comment type="cofactor">
    <cofactor evidence="5">
        <name>Mg(2+)</name>
        <dbReference type="ChEBI" id="CHEBI:18420"/>
    </cofactor>
</comment>
<keyword evidence="5" id="KW-0800">Toxin</keyword>
<dbReference type="AlphaFoldDB" id="A0AAJ0X853"/>
<proteinExistence type="inferred from homology"/>
<keyword evidence="1 5" id="KW-1277">Toxin-antitoxin system</keyword>
<reference evidence="7" key="2">
    <citation type="journal article" date="2020" name="Microorganisms">
        <title>Osmotic Adaptation and Compatible Solute Biosynthesis of Phototrophic Bacteria as Revealed from Genome Analyses.</title>
        <authorList>
            <person name="Imhoff J.F."/>
            <person name="Rahn T."/>
            <person name="Kunzel S."/>
            <person name="Keller A."/>
            <person name="Neulinger S.C."/>
        </authorList>
    </citation>
    <scope>NUCLEOTIDE SEQUENCE</scope>
    <source>
        <strain evidence="7">DSM 11080</strain>
    </source>
</reference>
<comment type="caution">
    <text evidence="7">The sequence shown here is derived from an EMBL/GenBank/DDBJ whole genome shotgun (WGS) entry which is preliminary data.</text>
</comment>
<comment type="similarity">
    <text evidence="5">Belongs to the PINc/VapC protein family.</text>
</comment>
<name>A0AAJ0X853_9GAMM</name>
<keyword evidence="2 5" id="KW-0540">Nuclease</keyword>
<keyword evidence="4 5" id="KW-0378">Hydrolase</keyword>
<evidence type="ECO:0000313" key="7">
    <source>
        <dbReference type="EMBL" id="MBK1703624.1"/>
    </source>
</evidence>
<feature type="binding site" evidence="5">
    <location>
        <position position="9"/>
    </location>
    <ligand>
        <name>Mg(2+)</name>
        <dbReference type="ChEBI" id="CHEBI:18420"/>
    </ligand>
</feature>
<evidence type="ECO:0000256" key="4">
    <source>
        <dbReference type="ARBA" id="ARBA00022801"/>
    </source>
</evidence>
<protein>
    <recommendedName>
        <fullName evidence="5">Ribonuclease VapC</fullName>
        <shortName evidence="5">RNase VapC</shortName>
        <ecNumber evidence="5">3.1.-.-</ecNumber>
    </recommendedName>
    <alternativeName>
        <fullName evidence="5">Toxin VapC</fullName>
    </alternativeName>
</protein>
<dbReference type="GO" id="GO:0000287">
    <property type="term" value="F:magnesium ion binding"/>
    <property type="evidence" value="ECO:0007669"/>
    <property type="project" value="UniProtKB-UniRule"/>
</dbReference>
<evidence type="ECO:0000256" key="5">
    <source>
        <dbReference type="HAMAP-Rule" id="MF_00265"/>
    </source>
</evidence>
<dbReference type="RefSeq" id="WP_200344746.1">
    <property type="nucleotide sequence ID" value="NZ_NRSJ01000004.1"/>
</dbReference>
<organism evidence="7 8">
    <name type="scientific">Halochromatium glycolicum</name>
    <dbReference type="NCBI Taxonomy" id="85075"/>
    <lineage>
        <taxon>Bacteria</taxon>
        <taxon>Pseudomonadati</taxon>
        <taxon>Pseudomonadota</taxon>
        <taxon>Gammaproteobacteria</taxon>
        <taxon>Chromatiales</taxon>
        <taxon>Chromatiaceae</taxon>
        <taxon>Halochromatium</taxon>
    </lineage>
</organism>
<evidence type="ECO:0000313" key="8">
    <source>
        <dbReference type="Proteomes" id="UP001296776"/>
    </source>
</evidence>
<keyword evidence="5" id="KW-0460">Magnesium</keyword>
<dbReference type="GO" id="GO:0016787">
    <property type="term" value="F:hydrolase activity"/>
    <property type="evidence" value="ECO:0007669"/>
    <property type="project" value="UniProtKB-KW"/>
</dbReference>
<dbReference type="EMBL" id="NRSJ01000004">
    <property type="protein sequence ID" value="MBK1703624.1"/>
    <property type="molecule type" value="Genomic_DNA"/>
</dbReference>
<dbReference type="GO" id="GO:0090729">
    <property type="term" value="F:toxin activity"/>
    <property type="evidence" value="ECO:0007669"/>
    <property type="project" value="UniProtKB-KW"/>
</dbReference>
<dbReference type="Pfam" id="PF01850">
    <property type="entry name" value="PIN"/>
    <property type="match status" value="1"/>
</dbReference>
<keyword evidence="3 5" id="KW-0479">Metal-binding</keyword>
<dbReference type="HAMAP" id="MF_00265">
    <property type="entry name" value="VapC_Nob1"/>
    <property type="match status" value="1"/>
</dbReference>
<dbReference type="EC" id="3.1.-.-" evidence="5"/>
<gene>
    <name evidence="5" type="primary">vapC</name>
    <name evidence="7" type="ORF">CKO40_03415</name>
</gene>
<dbReference type="CDD" id="cd18692">
    <property type="entry name" value="PIN_VapC-like"/>
    <property type="match status" value="1"/>
</dbReference>
<feature type="binding site" evidence="5">
    <location>
        <position position="97"/>
    </location>
    <ligand>
        <name>Mg(2+)</name>
        <dbReference type="ChEBI" id="CHEBI:18420"/>
    </ligand>
</feature>
<dbReference type="Proteomes" id="UP001296776">
    <property type="component" value="Unassembled WGS sequence"/>
</dbReference>
<evidence type="ECO:0000256" key="1">
    <source>
        <dbReference type="ARBA" id="ARBA00022649"/>
    </source>
</evidence>
<accession>A0AAJ0X853</accession>
<reference evidence="7" key="1">
    <citation type="submission" date="2017-08" db="EMBL/GenBank/DDBJ databases">
        <authorList>
            <person name="Imhoff J.F."/>
            <person name="Rahn T."/>
            <person name="Kuenzel S."/>
            <person name="Neulinger S.C."/>
        </authorList>
    </citation>
    <scope>NUCLEOTIDE SEQUENCE</scope>
    <source>
        <strain evidence="7">DSM 11080</strain>
    </source>
</reference>
<keyword evidence="8" id="KW-1185">Reference proteome</keyword>
<evidence type="ECO:0000256" key="2">
    <source>
        <dbReference type="ARBA" id="ARBA00022722"/>
    </source>
</evidence>